<keyword evidence="1" id="KW-0472">Membrane</keyword>
<dbReference type="InterPro" id="IPR040115">
    <property type="entry name" value="Lnp"/>
</dbReference>
<dbReference type="GO" id="GO:0071786">
    <property type="term" value="P:endoplasmic reticulum tubular network organization"/>
    <property type="evidence" value="ECO:0007669"/>
    <property type="project" value="InterPro"/>
</dbReference>
<feature type="transmembrane region" description="Helical" evidence="1">
    <location>
        <begin position="71"/>
        <end position="94"/>
    </location>
</feature>
<dbReference type="PANTHER" id="PTHR22166">
    <property type="entry name" value="ENDOPLASMIC RETICULUM JUNCTION FORMATION PROTEIN LUNAPARK"/>
    <property type="match status" value="1"/>
</dbReference>
<name>A0A8C5HB31_GOUWI</name>
<reference evidence="2" key="1">
    <citation type="submission" date="2020-06" db="EMBL/GenBank/DDBJ databases">
        <authorList>
            <consortium name="Wellcome Sanger Institute Data Sharing"/>
        </authorList>
    </citation>
    <scope>NUCLEOTIDE SEQUENCE [LARGE SCALE GENOMIC DNA]</scope>
</reference>
<protein>
    <recommendedName>
        <fullName evidence="4">Lunapark</fullName>
    </recommendedName>
</protein>
<dbReference type="Ensembl" id="ENSGWIT00000046536.1">
    <property type="protein sequence ID" value="ENSGWIP00000042898.1"/>
    <property type="gene ID" value="ENSGWIG00000021480.1"/>
</dbReference>
<keyword evidence="3" id="KW-1185">Reference proteome</keyword>
<feature type="transmembrane region" description="Helical" evidence="1">
    <location>
        <begin position="46"/>
        <end position="65"/>
    </location>
</feature>
<reference evidence="2" key="3">
    <citation type="submission" date="2025-09" db="UniProtKB">
        <authorList>
            <consortium name="Ensembl"/>
        </authorList>
    </citation>
    <scope>IDENTIFICATION</scope>
</reference>
<accession>A0A8C5HB31</accession>
<dbReference type="Proteomes" id="UP000694680">
    <property type="component" value="Chromosome 1"/>
</dbReference>
<dbReference type="AlphaFoldDB" id="A0A8C5HB31"/>
<keyword evidence="1" id="KW-0812">Transmembrane</keyword>
<sequence length="129" mass="15494">MGALISLRSSKQSTVQILEGIEKDFQILNDNSKKYQRQLKRWGERLLLYSFLLFMMTFMVVYFLFLPEQLMGRFILSLPFIIFPFLVWLIRKLLVVVFTRRTKRNNGNLESLKYFQSKKKKVFNAKKNK</sequence>
<evidence type="ECO:0000256" key="1">
    <source>
        <dbReference type="SAM" id="Phobius"/>
    </source>
</evidence>
<dbReference type="PANTHER" id="PTHR22166:SF13">
    <property type="entry name" value="ENDOPLASMIC RETICULUM JUNCTION FORMATION PROTEIN LUNAPARK-A"/>
    <property type="match status" value="1"/>
</dbReference>
<organism evidence="2 3">
    <name type="scientific">Gouania willdenowi</name>
    <name type="common">Blunt-snouted clingfish</name>
    <name type="synonym">Lepadogaster willdenowi</name>
    <dbReference type="NCBI Taxonomy" id="441366"/>
    <lineage>
        <taxon>Eukaryota</taxon>
        <taxon>Metazoa</taxon>
        <taxon>Chordata</taxon>
        <taxon>Craniata</taxon>
        <taxon>Vertebrata</taxon>
        <taxon>Euteleostomi</taxon>
        <taxon>Actinopterygii</taxon>
        <taxon>Neopterygii</taxon>
        <taxon>Teleostei</taxon>
        <taxon>Neoteleostei</taxon>
        <taxon>Acanthomorphata</taxon>
        <taxon>Ovalentaria</taxon>
        <taxon>Blenniimorphae</taxon>
        <taxon>Blenniiformes</taxon>
        <taxon>Gobiesocoidei</taxon>
        <taxon>Gobiesocidae</taxon>
        <taxon>Gobiesocinae</taxon>
        <taxon>Gouania</taxon>
    </lineage>
</organism>
<evidence type="ECO:0008006" key="4">
    <source>
        <dbReference type="Google" id="ProtNLM"/>
    </source>
</evidence>
<reference evidence="2" key="2">
    <citation type="submission" date="2025-08" db="UniProtKB">
        <authorList>
            <consortium name="Ensembl"/>
        </authorList>
    </citation>
    <scope>IDENTIFICATION</scope>
</reference>
<proteinExistence type="predicted"/>
<evidence type="ECO:0000313" key="2">
    <source>
        <dbReference type="Ensembl" id="ENSGWIP00000042898.1"/>
    </source>
</evidence>
<dbReference type="GO" id="GO:0071782">
    <property type="term" value="C:endoplasmic reticulum tubular network"/>
    <property type="evidence" value="ECO:0007669"/>
    <property type="project" value="TreeGrafter"/>
</dbReference>
<keyword evidence="1" id="KW-1133">Transmembrane helix</keyword>
<evidence type="ECO:0000313" key="3">
    <source>
        <dbReference type="Proteomes" id="UP000694680"/>
    </source>
</evidence>